<dbReference type="SUPFAM" id="SSF48264">
    <property type="entry name" value="Cytochrome P450"/>
    <property type="match status" value="1"/>
</dbReference>
<keyword evidence="5" id="KW-0999">Mitochondrion inner membrane</keyword>
<dbReference type="GO" id="GO:0006264">
    <property type="term" value="P:mitochondrial DNA replication"/>
    <property type="evidence" value="ECO:0007669"/>
    <property type="project" value="TreeGrafter"/>
</dbReference>
<feature type="region of interest" description="Disordered" evidence="20">
    <location>
        <begin position="797"/>
        <end position="817"/>
    </location>
</feature>
<dbReference type="GO" id="GO:0020037">
    <property type="term" value="F:heme binding"/>
    <property type="evidence" value="ECO:0007669"/>
    <property type="project" value="InterPro"/>
</dbReference>
<dbReference type="PANTHER" id="PTHR12873">
    <property type="entry name" value="T7-LIKE MITOCHONDRIAL DNA HELICASE"/>
    <property type="match status" value="1"/>
</dbReference>
<dbReference type="InterPro" id="IPR007694">
    <property type="entry name" value="DNA_helicase_DnaB-like_C"/>
</dbReference>
<reference evidence="22" key="1">
    <citation type="journal article" date="2023" name="bioRxiv">
        <title>Scaffold-level genome assemblies of two parasitoid biocontrol wasps reveal the parthenogenesis mechanism and an associated novel virus.</title>
        <authorList>
            <person name="Inwood S."/>
            <person name="Skelly J."/>
            <person name="Guhlin J."/>
            <person name="Harrop T."/>
            <person name="Goldson S."/>
            <person name="Dearden P."/>
        </authorList>
    </citation>
    <scope>NUCLEOTIDE SEQUENCE</scope>
    <source>
        <strain evidence="22">Lincoln</strain>
        <tissue evidence="22">Whole body</tissue>
    </source>
</reference>
<keyword evidence="11" id="KW-0446">Lipid-binding</keyword>
<dbReference type="PRINTS" id="PR00385">
    <property type="entry name" value="P450"/>
</dbReference>
<accession>A0AA39G390</accession>
<dbReference type="Pfam" id="PF13481">
    <property type="entry name" value="AAA_25"/>
    <property type="match status" value="1"/>
</dbReference>
<keyword evidence="10" id="KW-0503">Monooxygenase</keyword>
<evidence type="ECO:0000256" key="4">
    <source>
        <dbReference type="ARBA" id="ARBA00022741"/>
    </source>
</evidence>
<keyword evidence="15" id="KW-1135">Mitochondrion nucleoid</keyword>
<dbReference type="GO" id="GO:0005524">
    <property type="term" value="F:ATP binding"/>
    <property type="evidence" value="ECO:0007669"/>
    <property type="project" value="UniProtKB-KW"/>
</dbReference>
<evidence type="ECO:0000256" key="10">
    <source>
        <dbReference type="ARBA" id="ARBA00023033"/>
    </source>
</evidence>
<dbReference type="InterPro" id="IPR027032">
    <property type="entry name" value="Twinkle-like"/>
</dbReference>
<dbReference type="InterPro" id="IPR002401">
    <property type="entry name" value="Cyt_P450_E_grp-I"/>
</dbReference>
<keyword evidence="14" id="KW-0413">Isomerase</keyword>
<keyword evidence="7" id="KW-0347">Helicase</keyword>
<dbReference type="GO" id="GO:0042645">
    <property type="term" value="C:mitochondrial nucleoid"/>
    <property type="evidence" value="ECO:0007669"/>
    <property type="project" value="UniProtKB-SubCell"/>
</dbReference>
<sequence>MDLEWTESLLAAQALVFFVAGFETSSKTISSALYELAIHPEIQEKLRIEIINISNMHSGKLSYEAINEMKYLDMVMKETLRKHPPASELNRKNIAPYKIPGYDVIIPTGSDVHIPTYCIQNDELHYPNPELFDPERFNEENDKKRNSMSYLPFGGGPKRCIGLRLAMYETKLGLIAAIKNFEVTPSKLTQIPFKIDKSNLVLSAENGIYPRKFKQSWILIQYFHNTNVITPSASISQIKKTLRQRNVNFLDGHSCIAFNCPICNDDKLKERKLYLNKATGLFICEECRHTGSWDILERFFTSKPKSSQELERIKDTLQFKNDFTTEWETVKKNSQSIDDLSKQTYDDLIRNYALPTVSQAQLSQLECRYDTKTRTLFFPLISLGDRVSGYKSLSANPMLTECTVPSMNTSGLIIYKEKKIKQDSTAVIVPSIEDLLALIAEKSANIVICLPYGLKNLPLEILPNLESYRKLILWFDNDAASWDCARNFSKKLNEHRCFFVRPTNEQPRPKVAAVRGYNLKNIIQEAQPIWHKSITTFNSLREDILSDLQNIDKVQGVKWTRYPALNKILKGHRRGEFTILTGPTGCGKTTLMSEYSLDLAMQGVNTLWGSFEIRNVRLARTMLQQMAGLPLDQNLQNFNTYADAFEKLPIYFMTFHGHQSLSVVMEAVEHATYVHDIAHVIIDNVQFMMGMSEQTKNLDRYFKQDLIISAFRSFATKTNCHVTLVIHPRKERAEDDLTTASIFGGAKASQEADNILIIQDKRLTSIRGKKYLQIAKNRYSGDLGVMNLEFDKLSLSYQQKKKQKPTEASETPESTNE</sequence>
<evidence type="ECO:0000256" key="11">
    <source>
        <dbReference type="ARBA" id="ARBA00023121"/>
    </source>
</evidence>
<evidence type="ECO:0000256" key="2">
    <source>
        <dbReference type="ARBA" id="ARBA00004637"/>
    </source>
</evidence>
<dbReference type="FunFam" id="3.40.50.300:FF:000845">
    <property type="entry name" value="Mitochondrial helicase twinkle"/>
    <property type="match status" value="1"/>
</dbReference>
<feature type="compositionally biased region" description="Polar residues" evidence="20">
    <location>
        <begin position="806"/>
        <end position="817"/>
    </location>
</feature>
<evidence type="ECO:0000256" key="19">
    <source>
        <dbReference type="PIRSR" id="PIRSR602401-1"/>
    </source>
</evidence>
<keyword evidence="12" id="KW-0496">Mitochondrion</keyword>
<evidence type="ECO:0000256" key="5">
    <source>
        <dbReference type="ARBA" id="ARBA00022792"/>
    </source>
</evidence>
<keyword evidence="23" id="KW-1185">Reference proteome</keyword>
<feature type="domain" description="SF4 helicase" evidence="21">
    <location>
        <begin position="551"/>
        <end position="804"/>
    </location>
</feature>
<evidence type="ECO:0000256" key="14">
    <source>
        <dbReference type="ARBA" id="ARBA00023235"/>
    </source>
</evidence>
<dbReference type="GO" id="GO:0016705">
    <property type="term" value="F:oxidoreductase activity, acting on paired donors, with incorporation or reduction of molecular oxygen"/>
    <property type="evidence" value="ECO:0007669"/>
    <property type="project" value="InterPro"/>
</dbReference>
<evidence type="ECO:0000313" key="22">
    <source>
        <dbReference type="EMBL" id="KAK0180697.1"/>
    </source>
</evidence>
<dbReference type="CDD" id="cd01029">
    <property type="entry name" value="TOPRIM_primases"/>
    <property type="match status" value="1"/>
</dbReference>
<dbReference type="GO" id="GO:0008289">
    <property type="term" value="F:lipid binding"/>
    <property type="evidence" value="ECO:0007669"/>
    <property type="project" value="UniProtKB-KW"/>
</dbReference>
<keyword evidence="8" id="KW-0067">ATP-binding</keyword>
<dbReference type="Gene3D" id="1.10.630.10">
    <property type="entry name" value="Cytochrome P450"/>
    <property type="match status" value="1"/>
</dbReference>
<comment type="cofactor">
    <cofactor evidence="19">
        <name>heme</name>
        <dbReference type="ChEBI" id="CHEBI:30413"/>
    </cofactor>
</comment>
<dbReference type="InterPro" id="IPR017972">
    <property type="entry name" value="Cyt_P450_CS"/>
</dbReference>
<evidence type="ECO:0000256" key="1">
    <source>
        <dbReference type="ARBA" id="ARBA00004436"/>
    </source>
</evidence>
<dbReference type="InterPro" id="IPR001128">
    <property type="entry name" value="Cyt_P450"/>
</dbReference>
<dbReference type="CDD" id="cd01122">
    <property type="entry name" value="Twinkle_C"/>
    <property type="match status" value="1"/>
</dbReference>
<dbReference type="InterPro" id="IPR027417">
    <property type="entry name" value="P-loop_NTPase"/>
</dbReference>
<dbReference type="InterPro" id="IPR036396">
    <property type="entry name" value="Cyt_P450_sf"/>
</dbReference>
<keyword evidence="10" id="KW-0560">Oxidoreductase</keyword>
<dbReference type="GO" id="GO:0003697">
    <property type="term" value="F:single-stranded DNA binding"/>
    <property type="evidence" value="ECO:0007669"/>
    <property type="project" value="InterPro"/>
</dbReference>
<comment type="caution">
    <text evidence="22">The sequence shown here is derived from an EMBL/GenBank/DDBJ whole genome shotgun (WGS) entry which is preliminary data.</text>
</comment>
<dbReference type="EMBL" id="JAQQBR010000002">
    <property type="protein sequence ID" value="KAK0180697.1"/>
    <property type="molecule type" value="Genomic_DNA"/>
</dbReference>
<keyword evidence="4" id="KW-0547">Nucleotide-binding</keyword>
<evidence type="ECO:0000256" key="3">
    <source>
        <dbReference type="ARBA" id="ARBA00010617"/>
    </source>
</evidence>
<feature type="binding site" description="axial binding residue" evidence="19">
    <location>
        <position position="160"/>
    </location>
    <ligand>
        <name>heme</name>
        <dbReference type="ChEBI" id="CHEBI:30413"/>
    </ligand>
    <ligandPart>
        <name>Fe</name>
        <dbReference type="ChEBI" id="CHEBI:18248"/>
    </ligandPart>
</feature>
<keyword evidence="13" id="KW-0472">Membrane</keyword>
<evidence type="ECO:0000256" key="20">
    <source>
        <dbReference type="SAM" id="MobiDB-lite"/>
    </source>
</evidence>
<reference evidence="22" key="2">
    <citation type="submission" date="2023-03" db="EMBL/GenBank/DDBJ databases">
        <authorList>
            <person name="Inwood S.N."/>
            <person name="Skelly J.G."/>
            <person name="Guhlin J."/>
            <person name="Harrop T.W.R."/>
            <person name="Goldson S.G."/>
            <person name="Dearden P.K."/>
        </authorList>
    </citation>
    <scope>NUCLEOTIDE SEQUENCE</scope>
    <source>
        <strain evidence="22">Lincoln</strain>
        <tissue evidence="22">Whole body</tissue>
    </source>
</reference>
<gene>
    <name evidence="22" type="ORF">PV327_003055</name>
</gene>
<dbReference type="AlphaFoldDB" id="A0AA39G390"/>
<dbReference type="PANTHER" id="PTHR12873:SF0">
    <property type="entry name" value="TWINKLE MTDNA HELICASE"/>
    <property type="match status" value="1"/>
</dbReference>
<dbReference type="PROSITE" id="PS00086">
    <property type="entry name" value="CYTOCHROME_P450"/>
    <property type="match status" value="1"/>
</dbReference>
<evidence type="ECO:0000259" key="21">
    <source>
        <dbReference type="PROSITE" id="PS51199"/>
    </source>
</evidence>
<evidence type="ECO:0000256" key="8">
    <source>
        <dbReference type="ARBA" id="ARBA00022840"/>
    </source>
</evidence>
<dbReference type="Gene3D" id="3.40.50.300">
    <property type="entry name" value="P-loop containing nucleotide triphosphate hydrolases"/>
    <property type="match status" value="1"/>
</dbReference>
<evidence type="ECO:0000256" key="12">
    <source>
        <dbReference type="ARBA" id="ARBA00023128"/>
    </source>
</evidence>
<proteinExistence type="inferred from homology"/>
<evidence type="ECO:0000256" key="7">
    <source>
        <dbReference type="ARBA" id="ARBA00022806"/>
    </source>
</evidence>
<dbReference type="PROSITE" id="PS51199">
    <property type="entry name" value="SF4_HELICASE"/>
    <property type="match status" value="1"/>
</dbReference>
<dbReference type="GO" id="GO:0005743">
    <property type="term" value="C:mitochondrial inner membrane"/>
    <property type="evidence" value="ECO:0007669"/>
    <property type="project" value="UniProtKB-SubCell"/>
</dbReference>
<evidence type="ECO:0000313" key="23">
    <source>
        <dbReference type="Proteomes" id="UP001168972"/>
    </source>
</evidence>
<dbReference type="GO" id="GO:0043139">
    <property type="term" value="F:5'-3' DNA helicase activity"/>
    <property type="evidence" value="ECO:0007669"/>
    <property type="project" value="UniProtKB-EC"/>
</dbReference>
<evidence type="ECO:0000256" key="18">
    <source>
        <dbReference type="ARBA" id="ARBA00075597"/>
    </source>
</evidence>
<dbReference type="EC" id="5.6.2.3" evidence="16"/>
<dbReference type="GO" id="GO:0004497">
    <property type="term" value="F:monooxygenase activity"/>
    <property type="evidence" value="ECO:0007669"/>
    <property type="project" value="UniProtKB-KW"/>
</dbReference>
<dbReference type="InterPro" id="IPR034154">
    <property type="entry name" value="TOPRIM_DnaG/twinkle"/>
</dbReference>
<dbReference type="GO" id="GO:0016787">
    <property type="term" value="F:hydrolase activity"/>
    <property type="evidence" value="ECO:0007669"/>
    <property type="project" value="UniProtKB-KW"/>
</dbReference>
<dbReference type="Pfam" id="PF00067">
    <property type="entry name" value="p450"/>
    <property type="match status" value="1"/>
</dbReference>
<evidence type="ECO:0000256" key="9">
    <source>
        <dbReference type="ARBA" id="ARBA00022946"/>
    </source>
</evidence>
<evidence type="ECO:0000256" key="16">
    <source>
        <dbReference type="ARBA" id="ARBA00044969"/>
    </source>
</evidence>
<dbReference type="Proteomes" id="UP001168972">
    <property type="component" value="Unassembled WGS sequence"/>
</dbReference>
<organism evidence="22 23">
    <name type="scientific">Microctonus hyperodae</name>
    <name type="common">Parasitoid wasp</name>
    <dbReference type="NCBI Taxonomy" id="165561"/>
    <lineage>
        <taxon>Eukaryota</taxon>
        <taxon>Metazoa</taxon>
        <taxon>Ecdysozoa</taxon>
        <taxon>Arthropoda</taxon>
        <taxon>Hexapoda</taxon>
        <taxon>Insecta</taxon>
        <taxon>Pterygota</taxon>
        <taxon>Neoptera</taxon>
        <taxon>Endopterygota</taxon>
        <taxon>Hymenoptera</taxon>
        <taxon>Apocrita</taxon>
        <taxon>Ichneumonoidea</taxon>
        <taxon>Braconidae</taxon>
        <taxon>Euphorinae</taxon>
        <taxon>Microctonus</taxon>
    </lineage>
</organism>
<keyword evidence="19" id="KW-0349">Heme</keyword>
<dbReference type="Gene3D" id="3.40.1360.10">
    <property type="match status" value="1"/>
</dbReference>
<dbReference type="SUPFAM" id="SSF52540">
    <property type="entry name" value="P-loop containing nucleoside triphosphate hydrolases"/>
    <property type="match status" value="1"/>
</dbReference>
<name>A0AA39G390_MICHY</name>
<keyword evidence="19" id="KW-0408">Iron</keyword>
<comment type="subcellular location">
    <subcellularLocation>
        <location evidence="2">Mitochondrion inner membrane</location>
        <topology evidence="2">Peripheral membrane protein</topology>
    </subcellularLocation>
    <subcellularLocation>
        <location evidence="1">Mitochondrion matrix</location>
        <location evidence="1">Mitochondrion nucleoid</location>
    </subcellularLocation>
</comment>
<dbReference type="PRINTS" id="PR00463">
    <property type="entry name" value="EP450I"/>
</dbReference>
<keyword evidence="9" id="KW-0809">Transit peptide</keyword>
<evidence type="ECO:0000256" key="6">
    <source>
        <dbReference type="ARBA" id="ARBA00022801"/>
    </source>
</evidence>
<evidence type="ECO:0000256" key="17">
    <source>
        <dbReference type="ARBA" id="ARBA00048954"/>
    </source>
</evidence>
<evidence type="ECO:0000256" key="13">
    <source>
        <dbReference type="ARBA" id="ARBA00023136"/>
    </source>
</evidence>
<dbReference type="GO" id="GO:0005506">
    <property type="term" value="F:iron ion binding"/>
    <property type="evidence" value="ECO:0007669"/>
    <property type="project" value="InterPro"/>
</dbReference>
<comment type="similarity">
    <text evidence="3">Belongs to the cytochrome P450 family.</text>
</comment>
<evidence type="ECO:0000256" key="15">
    <source>
        <dbReference type="ARBA" id="ARBA00023271"/>
    </source>
</evidence>
<protein>
    <recommendedName>
        <fullName evidence="16">DNA 5'-3' helicase</fullName>
        <ecNumber evidence="16">5.6.2.3</ecNumber>
    </recommendedName>
    <alternativeName>
        <fullName evidence="18">Twinkle protein, mitochondrial</fullName>
    </alternativeName>
</protein>
<comment type="catalytic activity">
    <reaction evidence="17">
        <text>ATP + H2O = ADP + phosphate + H(+)</text>
        <dbReference type="Rhea" id="RHEA:13065"/>
        <dbReference type="ChEBI" id="CHEBI:15377"/>
        <dbReference type="ChEBI" id="CHEBI:15378"/>
        <dbReference type="ChEBI" id="CHEBI:30616"/>
        <dbReference type="ChEBI" id="CHEBI:43474"/>
        <dbReference type="ChEBI" id="CHEBI:456216"/>
        <dbReference type="EC" id="5.6.2.3"/>
    </reaction>
</comment>
<keyword evidence="6" id="KW-0378">Hydrolase</keyword>
<keyword evidence="19" id="KW-0479">Metal-binding</keyword>